<keyword evidence="2" id="KW-1185">Reference proteome</keyword>
<protein>
    <submittedName>
        <fullName evidence="1">Uncharacterized protein</fullName>
    </submittedName>
</protein>
<reference evidence="1 2" key="1">
    <citation type="submission" date="2017-02" db="EMBL/GenBank/DDBJ databases">
        <title>The new phylogeny of genus Mycobacterium.</title>
        <authorList>
            <person name="Tortoli E."/>
            <person name="Trovato A."/>
            <person name="Cirillo D.M."/>
        </authorList>
    </citation>
    <scope>NUCLEOTIDE SEQUENCE [LARGE SCALE GENOMIC DNA]</scope>
    <source>
        <strain evidence="1 2">IP1130001</strain>
    </source>
</reference>
<comment type="caution">
    <text evidence="1">The sequence shown here is derived from an EMBL/GenBank/DDBJ whole genome shotgun (WGS) entry which is preliminary data.</text>
</comment>
<evidence type="ECO:0000313" key="2">
    <source>
        <dbReference type="Proteomes" id="UP000243140"/>
    </source>
</evidence>
<dbReference type="Proteomes" id="UP000243140">
    <property type="component" value="Unassembled WGS sequence"/>
</dbReference>
<gene>
    <name evidence="1" type="ORF">BST29_05615</name>
</gene>
<organism evidence="1 2">
    <name type="scientific">Mycobacterium malmoense</name>
    <dbReference type="NCBI Taxonomy" id="1780"/>
    <lineage>
        <taxon>Bacteria</taxon>
        <taxon>Bacillati</taxon>
        <taxon>Actinomycetota</taxon>
        <taxon>Actinomycetes</taxon>
        <taxon>Mycobacteriales</taxon>
        <taxon>Mycobacteriaceae</taxon>
        <taxon>Mycobacterium</taxon>
    </lineage>
</organism>
<sequence length="99" mass="11432">MQSETLEVIRSLVSDGLFRLGGEVVLGEHLGGVATEGERFVAWDQPLDRLLRKISDVYAKHYDDPEKWMYSAFLELTDDGEQLARSLERKDIDSYRRIE</sequence>
<evidence type="ECO:0000313" key="1">
    <source>
        <dbReference type="EMBL" id="ORA84586.1"/>
    </source>
</evidence>
<name>A0ABX3SWG5_MYCMA</name>
<dbReference type="EMBL" id="MVHV01000004">
    <property type="protein sequence ID" value="ORA84586.1"/>
    <property type="molecule type" value="Genomic_DNA"/>
</dbReference>
<accession>A0ABX3SWG5</accession>
<proteinExistence type="predicted"/>